<feature type="domain" description="AB hydrolase-1" evidence="1">
    <location>
        <begin position="152"/>
        <end position="192"/>
    </location>
</feature>
<keyword evidence="3" id="KW-1185">Reference proteome</keyword>
<dbReference type="GO" id="GO:0016787">
    <property type="term" value="F:hydrolase activity"/>
    <property type="evidence" value="ECO:0007669"/>
    <property type="project" value="UniProtKB-KW"/>
</dbReference>
<organism evidence="2 3">
    <name type="scientific">Paenibacillus arenosi</name>
    <dbReference type="NCBI Taxonomy" id="2774142"/>
    <lineage>
        <taxon>Bacteria</taxon>
        <taxon>Bacillati</taxon>
        <taxon>Bacillota</taxon>
        <taxon>Bacilli</taxon>
        <taxon>Bacillales</taxon>
        <taxon>Paenibacillaceae</taxon>
        <taxon>Paenibacillus</taxon>
    </lineage>
</organism>
<reference evidence="2 3" key="1">
    <citation type="submission" date="2020-09" db="EMBL/GenBank/DDBJ databases">
        <title>Paenibacillus sp. CAU 1523 isolated from sand of Haeundae Beach.</title>
        <authorList>
            <person name="Kim W."/>
        </authorList>
    </citation>
    <scope>NUCLEOTIDE SEQUENCE [LARGE SCALE GENOMIC DNA]</scope>
    <source>
        <strain evidence="2 3">CAU 1523</strain>
    </source>
</reference>
<evidence type="ECO:0000313" key="2">
    <source>
        <dbReference type="EMBL" id="MBD8500553.1"/>
    </source>
</evidence>
<dbReference type="InterPro" id="IPR029058">
    <property type="entry name" value="AB_hydrolase_fold"/>
</dbReference>
<sequence length="325" mass="36307">MSYHFNLNMLGESDMGNRKETLYGSRVVRGTLHLPPGGAKAVQGTLLICHGFKGFKDWGFFPFAAEQLAILTNLNVVRFNFSHNGVGADMGSFSEPERFAVNTYEREQEDLASVLALVHSEAFKQWKEQLYASLALSNPIRIPSFDSRMLVQADHTSNEPIFILGHSRGGATALLYALDYSEHIAGVLTWNGVTNVDLFSTEQKENLRTTGRSQVINARTGEALPLDAVVLEDLERNADKYQIIERMSTAQFPLIMIQGSNDLPGFCEGSSRLQQQYKEAEWVIIDEAGHTFQAVHPFQGTTPQLNEAIEHSAAWLKKQLQCRDK</sequence>
<proteinExistence type="predicted"/>
<accession>A0ABR9B2I2</accession>
<dbReference type="SUPFAM" id="SSF53474">
    <property type="entry name" value="alpha/beta-Hydrolases"/>
    <property type="match status" value="1"/>
</dbReference>
<name>A0ABR9B2I2_9BACL</name>
<keyword evidence="2" id="KW-0378">Hydrolase</keyword>
<gene>
    <name evidence="2" type="ORF">IFO66_19905</name>
</gene>
<dbReference type="Gene3D" id="3.40.50.1820">
    <property type="entry name" value="alpha/beta hydrolase"/>
    <property type="match status" value="1"/>
</dbReference>
<evidence type="ECO:0000313" key="3">
    <source>
        <dbReference type="Proteomes" id="UP000634529"/>
    </source>
</evidence>
<evidence type="ECO:0000259" key="1">
    <source>
        <dbReference type="Pfam" id="PF00561"/>
    </source>
</evidence>
<dbReference type="Pfam" id="PF00561">
    <property type="entry name" value="Abhydrolase_1"/>
    <property type="match status" value="1"/>
</dbReference>
<dbReference type="InterPro" id="IPR000073">
    <property type="entry name" value="AB_hydrolase_1"/>
</dbReference>
<dbReference type="PANTHER" id="PTHR42886">
    <property type="entry name" value="RE40534P-RELATED"/>
    <property type="match status" value="1"/>
</dbReference>
<dbReference type="Proteomes" id="UP000634529">
    <property type="component" value="Unassembled WGS sequence"/>
</dbReference>
<dbReference type="EMBL" id="JACYTN010000024">
    <property type="protein sequence ID" value="MBD8500553.1"/>
    <property type="molecule type" value="Genomic_DNA"/>
</dbReference>
<protein>
    <submittedName>
        <fullName evidence="2">Alpha/beta hydrolase</fullName>
    </submittedName>
</protein>
<dbReference type="RefSeq" id="WP_192026835.1">
    <property type="nucleotide sequence ID" value="NZ_JACYTN010000024.1"/>
</dbReference>
<dbReference type="PANTHER" id="PTHR42886:SF53">
    <property type="entry name" value="ALPHA_BETA-HYDROLASES SUPERFAMILY PROTEIN"/>
    <property type="match status" value="1"/>
</dbReference>
<comment type="caution">
    <text evidence="2">The sequence shown here is derived from an EMBL/GenBank/DDBJ whole genome shotgun (WGS) entry which is preliminary data.</text>
</comment>